<evidence type="ECO:0000313" key="4">
    <source>
        <dbReference type="Proteomes" id="UP000257200"/>
    </source>
</evidence>
<dbReference type="SUPFAM" id="SSF48726">
    <property type="entry name" value="Immunoglobulin"/>
    <property type="match status" value="2"/>
</dbReference>
<reference evidence="3" key="2">
    <citation type="submission" date="2025-09" db="UniProtKB">
        <authorList>
            <consortium name="Ensembl"/>
        </authorList>
    </citation>
    <scope>IDENTIFICATION</scope>
</reference>
<dbReference type="AlphaFoldDB" id="A0A3Q1GGV0"/>
<reference evidence="3" key="1">
    <citation type="submission" date="2025-08" db="UniProtKB">
        <authorList>
            <consortium name="Ensembl"/>
        </authorList>
    </citation>
    <scope>IDENTIFICATION</scope>
</reference>
<dbReference type="Pfam" id="PF07654">
    <property type="entry name" value="C1-set"/>
    <property type="match status" value="1"/>
</dbReference>
<dbReference type="Gene3D" id="2.60.40.10">
    <property type="entry name" value="Immunoglobulins"/>
    <property type="match status" value="2"/>
</dbReference>
<protein>
    <recommendedName>
        <fullName evidence="2">Ig-like domain-containing protein</fullName>
    </recommendedName>
</protein>
<keyword evidence="1" id="KW-0393">Immunoglobulin domain</keyword>
<dbReference type="SMART" id="SM00407">
    <property type="entry name" value="IGc1"/>
    <property type="match status" value="1"/>
</dbReference>
<organism evidence="3 4">
    <name type="scientific">Acanthochromis polyacanthus</name>
    <name type="common">spiny chromis</name>
    <dbReference type="NCBI Taxonomy" id="80966"/>
    <lineage>
        <taxon>Eukaryota</taxon>
        <taxon>Metazoa</taxon>
        <taxon>Chordata</taxon>
        <taxon>Craniata</taxon>
        <taxon>Vertebrata</taxon>
        <taxon>Euteleostomi</taxon>
        <taxon>Actinopterygii</taxon>
        <taxon>Neopterygii</taxon>
        <taxon>Teleostei</taxon>
        <taxon>Neoteleostei</taxon>
        <taxon>Acanthomorphata</taxon>
        <taxon>Ovalentaria</taxon>
        <taxon>Pomacentridae</taxon>
        <taxon>Acanthochromis</taxon>
    </lineage>
</organism>
<evidence type="ECO:0000256" key="1">
    <source>
        <dbReference type="ARBA" id="ARBA00023319"/>
    </source>
</evidence>
<name>A0A3Q1GGV0_9TELE</name>
<dbReference type="GeneTree" id="ENSGT00940000167101"/>
<evidence type="ECO:0000313" key="3">
    <source>
        <dbReference type="Ensembl" id="ENSAPOP00000029613.1"/>
    </source>
</evidence>
<dbReference type="InterPro" id="IPR007110">
    <property type="entry name" value="Ig-like_dom"/>
</dbReference>
<dbReference type="Proteomes" id="UP000257200">
    <property type="component" value="Unplaced"/>
</dbReference>
<dbReference type="PROSITE" id="PS50835">
    <property type="entry name" value="IG_LIKE"/>
    <property type="match status" value="1"/>
</dbReference>
<evidence type="ECO:0000259" key="2">
    <source>
        <dbReference type="PROSITE" id="PS50835"/>
    </source>
</evidence>
<keyword evidence="4" id="KW-1185">Reference proteome</keyword>
<dbReference type="InterPro" id="IPR050380">
    <property type="entry name" value="Immune_Resp_Modulators"/>
</dbReference>
<dbReference type="STRING" id="80966.ENSAPOP00000029613"/>
<dbReference type="PANTHER" id="PTHR23411">
    <property type="entry name" value="TAPASIN"/>
    <property type="match status" value="1"/>
</dbReference>
<proteinExistence type="predicted"/>
<dbReference type="Ensembl" id="ENSAPOT00000032187.1">
    <property type="protein sequence ID" value="ENSAPOP00000029613.1"/>
    <property type="gene ID" value="ENSAPOG00000015623.1"/>
</dbReference>
<sequence length="398" mass="44292">MSSLLLTIYNLTHIGTSKANFNCLYSPLTTIHLPYGLTLTSPASEKGPLLASRGELGYYKLHTQGPLHSSGNGIQQLISSLTFIPQISIHKSAVFKCQVSYMGKDKIVEERVSEKLQPCGFSPPDVISMTVRASHFHPDVITFRWFCQGGELSPVASQASSSPRPNSEGFFSAFSQCKLPRSELERGAAKVWVSVHHIALRQPVIRETRGFIKRPTVSDIVSSTCSSDQTSTLGCEITDFYPPNISVTWLKLREGEQDDREEEVIEGGEMWGPIQTLTRLYRATATLKRRATDQDIKDRRGGIICRVEHCSLSIRPLSIHLLILIRVMGELEFIPVDPAQVTSLSHKETNNHTHIHTYGKPENPEEAHTCTGRTCKLHAERSQTGTQTGDLLATRRQC</sequence>
<accession>A0A3Q1GGV0</accession>
<dbReference type="InterPro" id="IPR013783">
    <property type="entry name" value="Ig-like_fold"/>
</dbReference>
<dbReference type="InParanoid" id="A0A3Q1GGV0"/>
<feature type="domain" description="Ig-like" evidence="2">
    <location>
        <begin position="215"/>
        <end position="318"/>
    </location>
</feature>
<dbReference type="InterPro" id="IPR003597">
    <property type="entry name" value="Ig_C1-set"/>
</dbReference>
<dbReference type="InterPro" id="IPR036179">
    <property type="entry name" value="Ig-like_dom_sf"/>
</dbReference>